<feature type="transmembrane region" description="Helical" evidence="1">
    <location>
        <begin position="7"/>
        <end position="23"/>
    </location>
</feature>
<sequence>MNNPWRFFIIIESLLAIFGLWQLIHNPPLLIILVFGVMNLLYVAKKVHRTSFNQFQFILGLIAILVGLLSSPAVWAMIVFAVLFVGLKGVEVSGVPLFEHAPWNRKKMVMVETTNHSPKGGKRYKRPWFANERIGTNIYEWDDININLLSGDTIIDLGNTLLPKQDSVIMIRKGFGRTRVLVPTGVAISLEHSTFLGSVGFDDERYQLRNESLRLYSNDYDTNPRRLRLVTNALIGDLEVIRV</sequence>
<dbReference type="AlphaFoldDB" id="A0A1L8RCK1"/>
<dbReference type="NCBIfam" id="NF040535">
    <property type="entry name" value="LiaF_C_term"/>
    <property type="match status" value="1"/>
</dbReference>
<dbReference type="PIRSF" id="PIRSF031509">
    <property type="entry name" value="Cell_wall_LiaF/YvqF"/>
    <property type="match status" value="1"/>
</dbReference>
<reference evidence="4 5" key="1">
    <citation type="submission" date="2014-12" db="EMBL/GenBank/DDBJ databases">
        <title>Draft genome sequences of 29 type strains of Enterococci.</title>
        <authorList>
            <person name="Zhong Z."/>
            <person name="Sun Z."/>
            <person name="Liu W."/>
            <person name="Zhang W."/>
            <person name="Zhang H."/>
        </authorList>
    </citation>
    <scope>NUCLEOTIDE SEQUENCE [LARGE SCALE GENOMIC DNA]</scope>
    <source>
        <strain evidence="4 5">DSM 17029</strain>
    </source>
</reference>
<evidence type="ECO:0000259" key="2">
    <source>
        <dbReference type="Pfam" id="PF09922"/>
    </source>
</evidence>
<proteinExistence type="predicted"/>
<keyword evidence="1" id="KW-1133">Transmembrane helix</keyword>
<dbReference type="RefSeq" id="WP_067396154.1">
    <property type="nucleotide sequence ID" value="NZ_JXKH01000009.1"/>
</dbReference>
<dbReference type="GO" id="GO:0016020">
    <property type="term" value="C:membrane"/>
    <property type="evidence" value="ECO:0007669"/>
    <property type="project" value="InterPro"/>
</dbReference>
<keyword evidence="1" id="KW-0472">Membrane</keyword>
<dbReference type="Pfam" id="PF09922">
    <property type="entry name" value="LiaF-like_C"/>
    <property type="match status" value="1"/>
</dbReference>
<name>A0A1L8RCK1_9ENTE</name>
<feature type="domain" description="DUF7649" evidence="3">
    <location>
        <begin position="2"/>
        <end position="88"/>
    </location>
</feature>
<gene>
    <name evidence="4" type="ORF">RU97_GL002662</name>
</gene>
<dbReference type="Pfam" id="PF24661">
    <property type="entry name" value="DUF7649"/>
    <property type="match status" value="1"/>
</dbReference>
<dbReference type="InterPro" id="IPR024425">
    <property type="entry name" value="LiaF-like_C"/>
</dbReference>
<evidence type="ECO:0000259" key="3">
    <source>
        <dbReference type="Pfam" id="PF24661"/>
    </source>
</evidence>
<dbReference type="InterPro" id="IPR016975">
    <property type="entry name" value="Cell_wall_LiaF"/>
</dbReference>
<dbReference type="STRING" id="214095.RU97_GL002662"/>
<protein>
    <submittedName>
        <fullName evidence="4">Uncharacterized protein</fullName>
    </submittedName>
</protein>
<evidence type="ECO:0000313" key="5">
    <source>
        <dbReference type="Proteomes" id="UP000181884"/>
    </source>
</evidence>
<evidence type="ECO:0000256" key="1">
    <source>
        <dbReference type="SAM" id="Phobius"/>
    </source>
</evidence>
<dbReference type="EMBL" id="JXKH01000009">
    <property type="protein sequence ID" value="OJG17491.1"/>
    <property type="molecule type" value="Genomic_DNA"/>
</dbReference>
<feature type="transmembrane region" description="Helical" evidence="1">
    <location>
        <begin position="57"/>
        <end position="87"/>
    </location>
</feature>
<dbReference type="InterPro" id="IPR056066">
    <property type="entry name" value="DUF7649"/>
</dbReference>
<organism evidence="4 5">
    <name type="scientific">Enterococcus canis</name>
    <dbReference type="NCBI Taxonomy" id="214095"/>
    <lineage>
        <taxon>Bacteria</taxon>
        <taxon>Bacillati</taxon>
        <taxon>Bacillota</taxon>
        <taxon>Bacilli</taxon>
        <taxon>Lactobacillales</taxon>
        <taxon>Enterococcaceae</taxon>
        <taxon>Enterococcus</taxon>
    </lineage>
</organism>
<accession>A0A1L8RCK1</accession>
<keyword evidence="1" id="KW-0812">Transmembrane</keyword>
<comment type="caution">
    <text evidence="4">The sequence shown here is derived from an EMBL/GenBank/DDBJ whole genome shotgun (WGS) entry which is preliminary data.</text>
</comment>
<evidence type="ECO:0000313" key="4">
    <source>
        <dbReference type="EMBL" id="OJG17491.1"/>
    </source>
</evidence>
<dbReference type="InterPro" id="IPR047793">
    <property type="entry name" value="LiaF_C"/>
</dbReference>
<feature type="domain" description="Cell wall-active antibiotics response LiaF-like C-terminal" evidence="2">
    <location>
        <begin position="128"/>
        <end position="240"/>
    </location>
</feature>
<dbReference type="Proteomes" id="UP000181884">
    <property type="component" value="Unassembled WGS sequence"/>
</dbReference>
<feature type="transmembrane region" description="Helical" evidence="1">
    <location>
        <begin position="29"/>
        <end position="45"/>
    </location>
</feature>
<keyword evidence="5" id="KW-1185">Reference proteome</keyword>